<feature type="transmembrane region" description="Helical" evidence="2">
    <location>
        <begin position="191"/>
        <end position="214"/>
    </location>
</feature>
<dbReference type="AlphaFoldDB" id="A0A7E4VQG1"/>
<sequence>MPIEVDALPLVYNNSYWIHLTRNPTRTTLSVDELYFSSKILDPTTTPFNINLVNLFLGNHNGNGFRGCIGTYRMDRFSNAPLIDETTFAESFQAINNNNLRRRRAPFTNEQARINVTNVRGVTQGCPERMTCDRLGPTFCHADLQCVDFWKGPFCTCPSNIVPTLNADGTLSMCDRRGAAAIASLGLTDSAIVVILCAIGIVILLALLMLMVVYRQRRTRFEPVRPEEMNRDTLRQYGVEGGGEADNNRHSLANLRKPVMPLEGGLGGPMKIHPQPPVDDGLNAAVNDLETDPNVGPYDELRMYNVDGDNQSTLSLESLDSAQNAPGHIEPQGVPHWNSNYGPR</sequence>
<reference evidence="5" key="2">
    <citation type="submission" date="2020-10" db="UniProtKB">
        <authorList>
            <consortium name="WormBaseParasite"/>
        </authorList>
    </citation>
    <scope>IDENTIFICATION</scope>
</reference>
<proteinExistence type="predicted"/>
<dbReference type="InterPro" id="IPR013320">
    <property type="entry name" value="ConA-like_dom_sf"/>
</dbReference>
<dbReference type="Pfam" id="PF24613">
    <property type="entry name" value="EGF_Hmr-1"/>
    <property type="match status" value="1"/>
</dbReference>
<organism evidence="4 5">
    <name type="scientific">Panagrellus redivivus</name>
    <name type="common">Microworm</name>
    <dbReference type="NCBI Taxonomy" id="6233"/>
    <lineage>
        <taxon>Eukaryota</taxon>
        <taxon>Metazoa</taxon>
        <taxon>Ecdysozoa</taxon>
        <taxon>Nematoda</taxon>
        <taxon>Chromadorea</taxon>
        <taxon>Rhabditida</taxon>
        <taxon>Tylenchina</taxon>
        <taxon>Panagrolaimomorpha</taxon>
        <taxon>Panagrolaimoidea</taxon>
        <taxon>Panagrolaimidae</taxon>
        <taxon>Panagrellus</taxon>
    </lineage>
</organism>
<evidence type="ECO:0000256" key="2">
    <source>
        <dbReference type="SAM" id="Phobius"/>
    </source>
</evidence>
<feature type="domain" description="Cadherin-related hmr-1 EGF" evidence="3">
    <location>
        <begin position="130"/>
        <end position="174"/>
    </location>
</feature>
<reference evidence="4" key="1">
    <citation type="journal article" date="2013" name="Genetics">
        <title>The draft genome and transcriptome of Panagrellus redivivus are shaped by the harsh demands of a free-living lifestyle.</title>
        <authorList>
            <person name="Srinivasan J."/>
            <person name="Dillman A.R."/>
            <person name="Macchietto M.G."/>
            <person name="Heikkinen L."/>
            <person name="Lakso M."/>
            <person name="Fracchia K.M."/>
            <person name="Antoshechkin I."/>
            <person name="Mortazavi A."/>
            <person name="Wong G."/>
            <person name="Sternberg P.W."/>
        </authorList>
    </citation>
    <scope>NUCLEOTIDE SEQUENCE [LARGE SCALE GENOMIC DNA]</scope>
    <source>
        <strain evidence="4">MT8872</strain>
    </source>
</reference>
<dbReference type="GO" id="GO:0009887">
    <property type="term" value="P:animal organ morphogenesis"/>
    <property type="evidence" value="ECO:0007669"/>
    <property type="project" value="UniProtKB-ARBA"/>
</dbReference>
<dbReference type="InterPro" id="IPR027397">
    <property type="entry name" value="Catenin-bd_sf"/>
</dbReference>
<protein>
    <submittedName>
        <fullName evidence="5">EGF-like domain-containing protein</fullName>
    </submittedName>
</protein>
<keyword evidence="2" id="KW-0472">Membrane</keyword>
<name>A0A7E4VQG1_PANRE</name>
<evidence type="ECO:0000259" key="3">
    <source>
        <dbReference type="Pfam" id="PF24613"/>
    </source>
</evidence>
<accession>A0A7E4VQG1</accession>
<keyword evidence="2" id="KW-1133">Transmembrane helix</keyword>
<dbReference type="WBParaSite" id="Pan_g23723.t1">
    <property type="protein sequence ID" value="Pan_g23723.t1"/>
    <property type="gene ID" value="Pan_g23723"/>
</dbReference>
<feature type="region of interest" description="Disordered" evidence="1">
    <location>
        <begin position="323"/>
        <end position="344"/>
    </location>
</feature>
<dbReference type="InterPro" id="IPR056448">
    <property type="entry name" value="EGF_Hmr-1"/>
</dbReference>
<evidence type="ECO:0000313" key="5">
    <source>
        <dbReference type="WBParaSite" id="Pan_g23723.t1"/>
    </source>
</evidence>
<dbReference type="Proteomes" id="UP000492821">
    <property type="component" value="Unassembled WGS sequence"/>
</dbReference>
<evidence type="ECO:0000256" key="1">
    <source>
        <dbReference type="SAM" id="MobiDB-lite"/>
    </source>
</evidence>
<keyword evidence="4" id="KW-1185">Reference proteome</keyword>
<dbReference type="SUPFAM" id="SSF49899">
    <property type="entry name" value="Concanavalin A-like lectins/glucanases"/>
    <property type="match status" value="1"/>
</dbReference>
<keyword evidence="2" id="KW-0812">Transmembrane</keyword>
<dbReference type="Gene3D" id="4.10.900.10">
    <property type="entry name" value="TCF3-CBD (Catenin binding domain)"/>
    <property type="match status" value="1"/>
</dbReference>
<evidence type="ECO:0000313" key="4">
    <source>
        <dbReference type="Proteomes" id="UP000492821"/>
    </source>
</evidence>